<evidence type="ECO:0000256" key="9">
    <source>
        <dbReference type="ARBA" id="ARBA00022679"/>
    </source>
</evidence>
<dbReference type="SUPFAM" id="SSF51230">
    <property type="entry name" value="Single hybrid motif"/>
    <property type="match status" value="2"/>
</dbReference>
<evidence type="ECO:0000256" key="7">
    <source>
        <dbReference type="ARBA" id="ARBA00019511"/>
    </source>
</evidence>
<dbReference type="PANTHER" id="PTHR43416">
    <property type="entry name" value="DIHYDROLIPOYLLYSINE-RESIDUE SUCCINYLTRANSFERASE COMPONENT OF 2-OXOGLUTARATE DEHYDROGENASE COMPLEX, MITOCHONDRIAL-RELATED"/>
    <property type="match status" value="1"/>
</dbReference>
<evidence type="ECO:0000313" key="16">
    <source>
        <dbReference type="EMBL" id="TKZ22418.1"/>
    </source>
</evidence>
<dbReference type="GO" id="GO:0045252">
    <property type="term" value="C:oxoglutarate dehydrogenase complex"/>
    <property type="evidence" value="ECO:0007669"/>
    <property type="project" value="UniProtKB-UniRule"/>
</dbReference>
<dbReference type="EMBL" id="SULI01000001">
    <property type="protein sequence ID" value="TKZ22418.1"/>
    <property type="molecule type" value="Genomic_DNA"/>
</dbReference>
<dbReference type="Pfam" id="PF00364">
    <property type="entry name" value="Biotin_lipoyl"/>
    <property type="match status" value="2"/>
</dbReference>
<evidence type="ECO:0000259" key="15">
    <source>
        <dbReference type="PROSITE" id="PS51826"/>
    </source>
</evidence>
<dbReference type="GO" id="GO:0006099">
    <property type="term" value="P:tricarboxylic acid cycle"/>
    <property type="evidence" value="ECO:0007669"/>
    <property type="project" value="UniProtKB-UniRule"/>
</dbReference>
<dbReference type="AlphaFoldDB" id="A0A4U7N9B7"/>
<evidence type="ECO:0000256" key="11">
    <source>
        <dbReference type="ARBA" id="ARBA00023315"/>
    </source>
</evidence>
<sequence length="492" mass="51120">MTEVRVPTLGESVTEATVATWFKKPGDAVAVDEMLCELETDKVTVEVPAPAAGVMGEVIAAEGDTVGVDALLATIVAGEGAAPAPAAAAPAAAAPAGGDSVDVMVPTLGESVTEATVSTWFKAVGDAVAQDEMLCELETDKVSVEVPAPAAGVLAEITAPEGSTVDATAKLAVISSSGAVVAAPAAAAPAAASTGKDVENAPSANKLMAEKGLDAANVAGSGRDGRIMKEDVLKAALAPAAAPAPAAAAAPRAPVPADDAAREERVKMTRLRQTIARRLKDSQNTAAMLTTYNEVDMTETMALRKQYKDEFEKKHGARLGFMSFFTKACCHALKEVPEVNAEIDGTDIVYKKFVHMGIAAGTPTGLVVPVIRDADQMSFAEIEKAIAEKGRRARDGKLSMAEMQGGTFTISNGGVYGSLMSSPILNPPQSGILGMHKIQDRPMAINGQVVIRPMMYLALSYDHRIVDGKGAVTFLVRVKEALEDPRRLLMDL</sequence>
<comment type="catalytic activity">
    <reaction evidence="12 13">
        <text>N(6)-[(R)-dihydrolipoyl]-L-lysyl-[protein] + succinyl-CoA = N(6)-[(R)-S(8)-succinyldihydrolipoyl]-L-lysyl-[protein] + CoA</text>
        <dbReference type="Rhea" id="RHEA:15213"/>
        <dbReference type="Rhea" id="RHEA-COMP:10475"/>
        <dbReference type="Rhea" id="RHEA-COMP:20092"/>
        <dbReference type="ChEBI" id="CHEBI:57287"/>
        <dbReference type="ChEBI" id="CHEBI:57292"/>
        <dbReference type="ChEBI" id="CHEBI:83100"/>
        <dbReference type="ChEBI" id="CHEBI:83120"/>
        <dbReference type="EC" id="2.3.1.61"/>
    </reaction>
</comment>
<feature type="domain" description="Lipoyl-binding" evidence="14">
    <location>
        <begin position="100"/>
        <end position="175"/>
    </location>
</feature>
<dbReference type="InterPro" id="IPR001078">
    <property type="entry name" value="2-oxoacid_DH_actylTfrase"/>
</dbReference>
<feature type="domain" description="Lipoyl-binding" evidence="14">
    <location>
        <begin position="1"/>
        <end position="76"/>
    </location>
</feature>
<keyword evidence="9 13" id="KW-0808">Transferase</keyword>
<organism evidence="16 17">
    <name type="scientific">Shimia litoralis</name>
    <dbReference type="NCBI Taxonomy" id="420403"/>
    <lineage>
        <taxon>Bacteria</taxon>
        <taxon>Pseudomonadati</taxon>
        <taxon>Pseudomonadota</taxon>
        <taxon>Alphaproteobacteria</taxon>
        <taxon>Rhodobacterales</taxon>
        <taxon>Roseobacteraceae</taxon>
    </lineage>
</organism>
<dbReference type="InterPro" id="IPR006255">
    <property type="entry name" value="SucB"/>
</dbReference>
<dbReference type="PROSITE" id="PS51826">
    <property type="entry name" value="PSBD"/>
    <property type="match status" value="1"/>
</dbReference>
<comment type="subunit">
    <text evidence="5">Forms a 24-polypeptide structural core with octahedral symmetry. Part of the 2-oxoglutarate dehydrogenase (OGDH) complex composed of E1 (2-oxoglutarate dehydrogenase), E2 (dihydrolipoamide succinyltransferase) and E3 (dihydrolipoamide dehydrogenase); the complex contains multiple copies of the three enzymatic components (E1, E2 and E3).</text>
</comment>
<dbReference type="InterPro" id="IPR004167">
    <property type="entry name" value="PSBD"/>
</dbReference>
<evidence type="ECO:0000256" key="4">
    <source>
        <dbReference type="ARBA" id="ARBA00007317"/>
    </source>
</evidence>
<dbReference type="InterPro" id="IPR050537">
    <property type="entry name" value="2-oxoacid_dehydrogenase"/>
</dbReference>
<comment type="cofactor">
    <cofactor evidence="1">
        <name>(R)-lipoate</name>
        <dbReference type="ChEBI" id="CHEBI:83088"/>
    </cofactor>
</comment>
<proteinExistence type="inferred from homology"/>
<dbReference type="RefSeq" id="WP_138014435.1">
    <property type="nucleotide sequence ID" value="NZ_SULI01000001.1"/>
</dbReference>
<evidence type="ECO:0000313" key="17">
    <source>
        <dbReference type="Proteomes" id="UP000306575"/>
    </source>
</evidence>
<dbReference type="Proteomes" id="UP000306575">
    <property type="component" value="Unassembled WGS sequence"/>
</dbReference>
<dbReference type="UniPathway" id="UPA00868">
    <property type="reaction ID" value="UER00840"/>
</dbReference>
<dbReference type="PROSITE" id="PS50968">
    <property type="entry name" value="BIOTINYL_LIPOYL"/>
    <property type="match status" value="2"/>
</dbReference>
<gene>
    <name evidence="16" type="primary">odhB</name>
    <name evidence="16" type="ORF">FAP39_00670</name>
</gene>
<dbReference type="Gene3D" id="4.10.320.10">
    <property type="entry name" value="E3-binding domain"/>
    <property type="match status" value="1"/>
</dbReference>
<dbReference type="InterPro" id="IPR023213">
    <property type="entry name" value="CAT-like_dom_sf"/>
</dbReference>
<keyword evidence="17" id="KW-1185">Reference proteome</keyword>
<dbReference type="Pfam" id="PF00198">
    <property type="entry name" value="2-oxoacid_dh"/>
    <property type="match status" value="1"/>
</dbReference>
<dbReference type="InterPro" id="IPR036625">
    <property type="entry name" value="E3-bd_dom_sf"/>
</dbReference>
<dbReference type="NCBIfam" id="TIGR01347">
    <property type="entry name" value="sucB"/>
    <property type="match status" value="1"/>
</dbReference>
<name>A0A4U7N9B7_9RHOB</name>
<dbReference type="Pfam" id="PF02817">
    <property type="entry name" value="E3_binding"/>
    <property type="match status" value="1"/>
</dbReference>
<comment type="function">
    <text evidence="2 13">E2 component of the 2-oxoglutarate dehydrogenase (OGDH) complex which catalyzes the second step in the conversion of 2-oxoglutarate to succinyl-CoA and CO(2).</text>
</comment>
<dbReference type="SUPFAM" id="SSF52777">
    <property type="entry name" value="CoA-dependent acyltransferases"/>
    <property type="match status" value="1"/>
</dbReference>
<dbReference type="Gene3D" id="3.30.559.10">
    <property type="entry name" value="Chloramphenicol acetyltransferase-like domain"/>
    <property type="match status" value="1"/>
</dbReference>
<dbReference type="Gene3D" id="2.40.50.100">
    <property type="match status" value="2"/>
</dbReference>
<dbReference type="NCBIfam" id="NF004309">
    <property type="entry name" value="PRK05704.1"/>
    <property type="match status" value="1"/>
</dbReference>
<evidence type="ECO:0000256" key="5">
    <source>
        <dbReference type="ARBA" id="ARBA00011666"/>
    </source>
</evidence>
<dbReference type="InterPro" id="IPR011053">
    <property type="entry name" value="Single_hybrid_motif"/>
</dbReference>
<dbReference type="FunFam" id="3.30.559.10:FF:000007">
    <property type="entry name" value="Dihydrolipoamide acetyltransferase component of pyruvate dehydrogenase complex"/>
    <property type="match status" value="1"/>
</dbReference>
<dbReference type="EC" id="2.3.1.61" evidence="6 13"/>
<dbReference type="CDD" id="cd06849">
    <property type="entry name" value="lipoyl_domain"/>
    <property type="match status" value="2"/>
</dbReference>
<evidence type="ECO:0000256" key="12">
    <source>
        <dbReference type="ARBA" id="ARBA00052761"/>
    </source>
</evidence>
<evidence type="ECO:0000256" key="3">
    <source>
        <dbReference type="ARBA" id="ARBA00005145"/>
    </source>
</evidence>
<dbReference type="PANTHER" id="PTHR43416:SF5">
    <property type="entry name" value="DIHYDROLIPOYLLYSINE-RESIDUE SUCCINYLTRANSFERASE COMPONENT OF 2-OXOGLUTARATE DEHYDROGENASE COMPLEX, MITOCHONDRIAL"/>
    <property type="match status" value="1"/>
</dbReference>
<keyword evidence="10 13" id="KW-0450">Lipoyl</keyword>
<keyword evidence="11 13" id="KW-0012">Acyltransferase</keyword>
<dbReference type="OrthoDB" id="9805770at2"/>
<keyword evidence="8 13" id="KW-0816">Tricarboxylic acid cycle</keyword>
<protein>
    <recommendedName>
        <fullName evidence="7 13">Dihydrolipoyllysine-residue succinyltransferase component of 2-oxoglutarate dehydrogenase complex</fullName>
        <ecNumber evidence="6 13">2.3.1.61</ecNumber>
    </recommendedName>
    <alternativeName>
        <fullName evidence="13">2-oxoglutarate dehydrogenase complex component E2</fullName>
    </alternativeName>
</protein>
<evidence type="ECO:0000256" key="1">
    <source>
        <dbReference type="ARBA" id="ARBA00001938"/>
    </source>
</evidence>
<dbReference type="GO" id="GO:0004149">
    <property type="term" value="F:dihydrolipoyllysine-residue succinyltransferase activity"/>
    <property type="evidence" value="ECO:0007669"/>
    <property type="project" value="UniProtKB-UniRule"/>
</dbReference>
<dbReference type="InterPro" id="IPR000089">
    <property type="entry name" value="Biotin_lipoyl"/>
</dbReference>
<evidence type="ECO:0000256" key="10">
    <source>
        <dbReference type="ARBA" id="ARBA00022823"/>
    </source>
</evidence>
<feature type="domain" description="Peripheral subunit-binding (PSBD)" evidence="15">
    <location>
        <begin position="199"/>
        <end position="236"/>
    </location>
</feature>
<dbReference type="GO" id="GO:0033512">
    <property type="term" value="P:L-lysine catabolic process to acetyl-CoA via saccharopine"/>
    <property type="evidence" value="ECO:0007669"/>
    <property type="project" value="UniProtKB-UniRule"/>
</dbReference>
<comment type="caution">
    <text evidence="16">The sequence shown here is derived from an EMBL/GenBank/DDBJ whole genome shotgun (WGS) entry which is preliminary data.</text>
</comment>
<evidence type="ECO:0000256" key="2">
    <source>
        <dbReference type="ARBA" id="ARBA00004052"/>
    </source>
</evidence>
<evidence type="ECO:0000256" key="6">
    <source>
        <dbReference type="ARBA" id="ARBA00012945"/>
    </source>
</evidence>
<reference evidence="16 17" key="1">
    <citation type="submission" date="2019-04" db="EMBL/GenBank/DDBJ databases">
        <title>Genome sequence of Pelagicola litoralis CL-ES2.</title>
        <authorList>
            <person name="Cao J."/>
        </authorList>
    </citation>
    <scope>NUCLEOTIDE SEQUENCE [LARGE SCALE GENOMIC DNA]</scope>
    <source>
        <strain evidence="16 17">CL-ES2</strain>
    </source>
</reference>
<comment type="similarity">
    <text evidence="4 13">Belongs to the 2-oxoacid dehydrogenase family.</text>
</comment>
<dbReference type="GO" id="GO:0005829">
    <property type="term" value="C:cytosol"/>
    <property type="evidence" value="ECO:0007669"/>
    <property type="project" value="TreeGrafter"/>
</dbReference>
<evidence type="ECO:0000259" key="14">
    <source>
        <dbReference type="PROSITE" id="PS50968"/>
    </source>
</evidence>
<dbReference type="SUPFAM" id="SSF47005">
    <property type="entry name" value="Peripheral subunit-binding domain of 2-oxo acid dehydrogenase complex"/>
    <property type="match status" value="1"/>
</dbReference>
<comment type="pathway">
    <text evidence="3 13">Amino-acid degradation; L-lysine degradation via saccharopine pathway; glutaryl-CoA from L-lysine: step 6/6.</text>
</comment>
<evidence type="ECO:0000256" key="13">
    <source>
        <dbReference type="RuleBase" id="RU361138"/>
    </source>
</evidence>
<evidence type="ECO:0000256" key="8">
    <source>
        <dbReference type="ARBA" id="ARBA00022532"/>
    </source>
</evidence>
<accession>A0A4U7N9B7</accession>